<reference evidence="1 2" key="1">
    <citation type="submission" date="2018-07" db="EMBL/GenBank/DDBJ databases">
        <title>Genomic Encyclopedia of Type Strains, Phase IV (KMG-IV): sequencing the most valuable type-strain genomes for metagenomic binning, comparative biology and taxonomic classification.</title>
        <authorList>
            <person name="Goeker M."/>
        </authorList>
    </citation>
    <scope>NUCLEOTIDE SEQUENCE [LARGE SCALE GENOMIC DNA]</scope>
    <source>
        <strain evidence="1 2">DSM 44290</strain>
    </source>
</reference>
<accession>A0A370I576</accession>
<dbReference type="InterPro" id="IPR011990">
    <property type="entry name" value="TPR-like_helical_dom_sf"/>
</dbReference>
<dbReference type="Gene3D" id="1.25.40.10">
    <property type="entry name" value="Tetratricopeptide repeat domain"/>
    <property type="match status" value="1"/>
</dbReference>
<name>A0A370I576_9NOCA</name>
<evidence type="ECO:0000313" key="1">
    <source>
        <dbReference type="EMBL" id="RDI65896.1"/>
    </source>
</evidence>
<proteinExistence type="predicted"/>
<dbReference type="AlphaFoldDB" id="A0A370I576"/>
<organism evidence="1 2">
    <name type="scientific">Nocardia pseudobrasiliensis</name>
    <dbReference type="NCBI Taxonomy" id="45979"/>
    <lineage>
        <taxon>Bacteria</taxon>
        <taxon>Bacillati</taxon>
        <taxon>Actinomycetota</taxon>
        <taxon>Actinomycetes</taxon>
        <taxon>Mycobacteriales</taxon>
        <taxon>Nocardiaceae</taxon>
        <taxon>Nocardia</taxon>
    </lineage>
</organism>
<protein>
    <recommendedName>
        <fullName evidence="3">Tetratricopeptide repeat protein</fullName>
    </recommendedName>
</protein>
<evidence type="ECO:0008006" key="3">
    <source>
        <dbReference type="Google" id="ProtNLM"/>
    </source>
</evidence>
<evidence type="ECO:0000313" key="2">
    <source>
        <dbReference type="Proteomes" id="UP000254869"/>
    </source>
</evidence>
<keyword evidence="2" id="KW-1185">Reference proteome</keyword>
<gene>
    <name evidence="1" type="ORF">DFR76_105214</name>
</gene>
<dbReference type="STRING" id="1210086.GCA_001613105_03113"/>
<dbReference type="SUPFAM" id="SSF48452">
    <property type="entry name" value="TPR-like"/>
    <property type="match status" value="1"/>
</dbReference>
<sequence>MSITENLDELESYCPSIGNELGMHQLLDATLSALDSVTAEIYEMLTVGNIANVTYRAMEAATGRHLSECRRCLLILEDYHLVEPVNSATYALHDLVREHSKSRLVHKLARSDRCRAAVAIGKELCASLDGFASTGRPDLHSRNSSVCLDDLLNVIESILAENSKEGLVSLIDVACRHAVKLGQSERILHIVAAVWRMTRVDCNFSDKLRVADSFALVAWETGMFETAVDVCREIFSDAGELSDSDAESYISLRLKLAFTYERIGQYPNGLREIDIAVEMCRSAEQLSSCHRIRGALQWRQAMYQDALRSFWRARQVARGCAALGLMPNILNNIGFTYHKLGNQSLAKRFLEAAAGLSMEQGNRSCYLTAIVNYGFCQIAEGAADTACETARYARSVAGESNRYEYARALWVEGRAMRALGNPEWTGIMGEALTLFELQRAVERSEVRREIEKIGGVQIC</sequence>
<comment type="caution">
    <text evidence="1">The sequence shown here is derived from an EMBL/GenBank/DDBJ whole genome shotgun (WGS) entry which is preliminary data.</text>
</comment>
<dbReference type="Proteomes" id="UP000254869">
    <property type="component" value="Unassembled WGS sequence"/>
</dbReference>
<dbReference type="EMBL" id="QQBC01000005">
    <property type="protein sequence ID" value="RDI65896.1"/>
    <property type="molecule type" value="Genomic_DNA"/>
</dbReference>